<gene>
    <name evidence="1" type="ORF">SLS55_003776</name>
</gene>
<dbReference type="EMBL" id="JAJVCZ030000003">
    <property type="protein sequence ID" value="KAL0262330.1"/>
    <property type="molecule type" value="Genomic_DNA"/>
</dbReference>
<comment type="caution">
    <text evidence="1">The sequence shown here is derived from an EMBL/GenBank/DDBJ whole genome shotgun (WGS) entry which is preliminary data.</text>
</comment>
<protein>
    <submittedName>
        <fullName evidence="1">Uncharacterized protein</fullName>
    </submittedName>
</protein>
<evidence type="ECO:0000313" key="1">
    <source>
        <dbReference type="EMBL" id="KAL0262330.1"/>
    </source>
</evidence>
<name>A0ABR3CNZ0_9PEZI</name>
<accession>A0ABR3CNZ0</accession>
<keyword evidence="2" id="KW-1185">Reference proteome</keyword>
<proteinExistence type="predicted"/>
<sequence>MSIISQNHTVARNLELRQIPFLYTTTSGPSIHAGPSHQAQVLENLFGNLTTNWLYSATIQIALNGSQPAWSVDGWSFVPIDMDGILDSETVRGRDELAGKGLFPMATNVTVSTPGIRGRIECTPYDNLDNFTAWLTEWDLTNSTVWNVSSNPKNADTGYELRNRQTSSLFANNFFDTSFLGNPSRPICCANDSASGSAQAPAAIGYWSPFDAKDFPFPSSIWPRNFTTKWIYGNLRDGYNMSTKYRGSGSVSDSPQHMLYMERPSIQALQCAPIIESATAEVTVDQSNGKVQSFTILDEPTAIDAPWTDGLLRHEAAVNRTSDGDPVSYNVTAR</sequence>
<dbReference type="GeneID" id="92007861"/>
<dbReference type="RefSeq" id="XP_066635359.1">
    <property type="nucleotide sequence ID" value="XM_066775240.1"/>
</dbReference>
<evidence type="ECO:0000313" key="2">
    <source>
        <dbReference type="Proteomes" id="UP001430584"/>
    </source>
</evidence>
<dbReference type="Proteomes" id="UP001430584">
    <property type="component" value="Unassembled WGS sequence"/>
</dbReference>
<organism evidence="1 2">
    <name type="scientific">Diplodia seriata</name>
    <dbReference type="NCBI Taxonomy" id="420778"/>
    <lineage>
        <taxon>Eukaryota</taxon>
        <taxon>Fungi</taxon>
        <taxon>Dikarya</taxon>
        <taxon>Ascomycota</taxon>
        <taxon>Pezizomycotina</taxon>
        <taxon>Dothideomycetes</taxon>
        <taxon>Dothideomycetes incertae sedis</taxon>
        <taxon>Botryosphaeriales</taxon>
        <taxon>Botryosphaeriaceae</taxon>
        <taxon>Diplodia</taxon>
    </lineage>
</organism>
<reference evidence="1 2" key="1">
    <citation type="submission" date="2024-02" db="EMBL/GenBank/DDBJ databases">
        <title>De novo assembly and annotation of 12 fungi associated with fruit tree decline syndrome in Ontario, Canada.</title>
        <authorList>
            <person name="Sulman M."/>
            <person name="Ellouze W."/>
            <person name="Ilyukhin E."/>
        </authorList>
    </citation>
    <scope>NUCLEOTIDE SEQUENCE [LARGE SCALE GENOMIC DNA]</scope>
    <source>
        <strain evidence="1 2">FDS-637</strain>
    </source>
</reference>